<proteinExistence type="predicted"/>
<dbReference type="AlphaFoldDB" id="A0A1T5J1W0"/>
<accession>A0A1T5J1W0</accession>
<keyword evidence="1" id="KW-1133">Transmembrane helix</keyword>
<protein>
    <submittedName>
        <fullName evidence="2">Uncharacterized protein</fullName>
    </submittedName>
</protein>
<evidence type="ECO:0000313" key="3">
    <source>
        <dbReference type="Proteomes" id="UP000190341"/>
    </source>
</evidence>
<keyword evidence="1" id="KW-0812">Transmembrane</keyword>
<gene>
    <name evidence="2" type="ORF">SAMN06296058_0455</name>
</gene>
<evidence type="ECO:0000313" key="2">
    <source>
        <dbReference type="EMBL" id="SKC45465.1"/>
    </source>
</evidence>
<sequence length="99" mass="10897">MLFLKQALLAVLLIAGIVSVLLAQRELGHLQRDRPDVLDRAGIVKIDWWWKCLAGMGRLGFTAAGESLSVYSRSVFKLVAFTYAWLVVALVVGIAGRLN</sequence>
<organism evidence="2 3">
    <name type="scientific">Pseudoxanthomonas indica</name>
    <dbReference type="NCBI Taxonomy" id="428993"/>
    <lineage>
        <taxon>Bacteria</taxon>
        <taxon>Pseudomonadati</taxon>
        <taxon>Pseudomonadota</taxon>
        <taxon>Gammaproteobacteria</taxon>
        <taxon>Lysobacterales</taxon>
        <taxon>Lysobacteraceae</taxon>
        <taxon>Pseudoxanthomonas</taxon>
    </lineage>
</organism>
<keyword evidence="1" id="KW-0472">Membrane</keyword>
<dbReference type="Proteomes" id="UP000190341">
    <property type="component" value="Unassembled WGS sequence"/>
</dbReference>
<dbReference type="EMBL" id="FUZV01000001">
    <property type="protein sequence ID" value="SKC45465.1"/>
    <property type="molecule type" value="Genomic_DNA"/>
</dbReference>
<dbReference type="STRING" id="428993.SAMN06296058_0455"/>
<keyword evidence="3" id="KW-1185">Reference proteome</keyword>
<reference evidence="2 3" key="1">
    <citation type="submission" date="2017-02" db="EMBL/GenBank/DDBJ databases">
        <authorList>
            <person name="Peterson S.W."/>
        </authorList>
    </citation>
    <scope>NUCLEOTIDE SEQUENCE [LARGE SCALE GENOMIC DNA]</scope>
    <source>
        <strain evidence="2 3">P15</strain>
    </source>
</reference>
<dbReference type="OrthoDB" id="6043231at2"/>
<name>A0A1T5J1W0_9GAMM</name>
<feature type="transmembrane region" description="Helical" evidence="1">
    <location>
        <begin position="75"/>
        <end position="96"/>
    </location>
</feature>
<evidence type="ECO:0000256" key="1">
    <source>
        <dbReference type="SAM" id="Phobius"/>
    </source>
</evidence>
<dbReference type="RefSeq" id="WP_079722855.1">
    <property type="nucleotide sequence ID" value="NZ_BMCL01000003.1"/>
</dbReference>